<accession>A0ABS0GSU3</accession>
<sequence length="196" mass="21157">MTSALIDQLHATGYPVTLDALHRRVWSGEFVPAPAGYVAASVTALPTAEPTPFARFGLAVAPWPGRAVPTDVAARFASGLLDLHRAVLRRALDQAVRHLGERNSEGTSLLAKQLVQAQLADVAMGLREDEVMPPERRSGDRAARWRTHQRLVRLGRAVLYLFGASGFLVDGPAGELYLAEVTGNIYLHPGTEESDA</sequence>
<reference evidence="3 4" key="1">
    <citation type="submission" date="2020-11" db="EMBL/GenBank/DDBJ databases">
        <title>A novel isolate from a Black sea contaminated sediment with potential to produce alkanes: Plantactinospora alkalitolerans sp. nov.</title>
        <authorList>
            <person name="Carro L."/>
            <person name="Veyisoglu A."/>
            <person name="Guven K."/>
            <person name="Schumann P."/>
            <person name="Klenk H.-P."/>
            <person name="Sahin N."/>
        </authorList>
    </citation>
    <scope>NUCLEOTIDE SEQUENCE [LARGE SCALE GENOMIC DNA]</scope>
    <source>
        <strain evidence="3 4">S1510</strain>
    </source>
</reference>
<keyword evidence="1" id="KW-0285">Flavoprotein</keyword>
<dbReference type="Pfam" id="PF00441">
    <property type="entry name" value="Acyl-CoA_dh_1"/>
    <property type="match status" value="1"/>
</dbReference>
<dbReference type="Proteomes" id="UP000638560">
    <property type="component" value="Unassembled WGS sequence"/>
</dbReference>
<name>A0ABS0GSU3_9ACTN</name>
<gene>
    <name evidence="3" type="ORF">I0C86_09730</name>
</gene>
<evidence type="ECO:0000256" key="1">
    <source>
        <dbReference type="ARBA" id="ARBA00022630"/>
    </source>
</evidence>
<protein>
    <recommendedName>
        <fullName evidence="2">Acyl-CoA dehydrogenase/oxidase C-terminal domain-containing protein</fullName>
    </recommendedName>
</protein>
<proteinExistence type="predicted"/>
<organism evidence="3 4">
    <name type="scientific">Plantactinospora alkalitolerans</name>
    <dbReference type="NCBI Taxonomy" id="2789879"/>
    <lineage>
        <taxon>Bacteria</taxon>
        <taxon>Bacillati</taxon>
        <taxon>Actinomycetota</taxon>
        <taxon>Actinomycetes</taxon>
        <taxon>Micromonosporales</taxon>
        <taxon>Micromonosporaceae</taxon>
        <taxon>Plantactinospora</taxon>
    </lineage>
</organism>
<dbReference type="InterPro" id="IPR036250">
    <property type="entry name" value="AcylCo_DH-like_C"/>
</dbReference>
<evidence type="ECO:0000313" key="3">
    <source>
        <dbReference type="EMBL" id="MBF9129253.1"/>
    </source>
</evidence>
<keyword evidence="4" id="KW-1185">Reference proteome</keyword>
<dbReference type="InterPro" id="IPR009075">
    <property type="entry name" value="AcylCo_DH/oxidase_C"/>
</dbReference>
<dbReference type="RefSeq" id="WP_196200893.1">
    <property type="nucleotide sequence ID" value="NZ_JADPUN010000111.1"/>
</dbReference>
<dbReference type="EMBL" id="JADPUN010000111">
    <property type="protein sequence ID" value="MBF9129253.1"/>
    <property type="molecule type" value="Genomic_DNA"/>
</dbReference>
<evidence type="ECO:0000259" key="2">
    <source>
        <dbReference type="Pfam" id="PF00441"/>
    </source>
</evidence>
<dbReference type="SUPFAM" id="SSF47203">
    <property type="entry name" value="Acyl-CoA dehydrogenase C-terminal domain-like"/>
    <property type="match status" value="1"/>
</dbReference>
<evidence type="ECO:0000313" key="4">
    <source>
        <dbReference type="Proteomes" id="UP000638560"/>
    </source>
</evidence>
<dbReference type="Gene3D" id="1.20.140.10">
    <property type="entry name" value="Butyryl-CoA Dehydrogenase, subunit A, domain 3"/>
    <property type="match status" value="1"/>
</dbReference>
<feature type="domain" description="Acyl-CoA dehydrogenase/oxidase C-terminal" evidence="2">
    <location>
        <begin position="87"/>
        <end position="128"/>
    </location>
</feature>
<comment type="caution">
    <text evidence="3">The sequence shown here is derived from an EMBL/GenBank/DDBJ whole genome shotgun (WGS) entry which is preliminary data.</text>
</comment>